<feature type="region of interest" description="Disordered" evidence="1">
    <location>
        <begin position="15"/>
        <end position="34"/>
    </location>
</feature>
<dbReference type="EMBL" id="VSSQ01015414">
    <property type="protein sequence ID" value="MPM55744.1"/>
    <property type="molecule type" value="Genomic_DNA"/>
</dbReference>
<evidence type="ECO:0000313" key="2">
    <source>
        <dbReference type="EMBL" id="MPM55744.1"/>
    </source>
</evidence>
<evidence type="ECO:0000256" key="1">
    <source>
        <dbReference type="SAM" id="MobiDB-lite"/>
    </source>
</evidence>
<sequence length="183" mass="19650">MALLDDDFDHGPGADALIGADGRTQRHHRRRPGLFQPSGQHRIGADVGQYHQSAPGEEFDRLQGFDRVGQQITGVGMNFKLDPAESGGFAEARDAYRLLRVACAGGIEHDLDPAAVDGAQDIVVGRVVRVHPGQRGGDQFGLRRFECGLKQCGGGEFAGAEKKTIGKPAAGDYKFFHDVILDA</sequence>
<dbReference type="AlphaFoldDB" id="A0A645B203"/>
<proteinExistence type="predicted"/>
<name>A0A645B203_9ZZZZ</name>
<accession>A0A645B203</accession>
<reference evidence="2" key="1">
    <citation type="submission" date="2019-08" db="EMBL/GenBank/DDBJ databases">
        <authorList>
            <person name="Kucharzyk K."/>
            <person name="Murdoch R.W."/>
            <person name="Higgins S."/>
            <person name="Loffler F."/>
        </authorList>
    </citation>
    <scope>NUCLEOTIDE SEQUENCE</scope>
</reference>
<protein>
    <submittedName>
        <fullName evidence="2">Uncharacterized protein</fullName>
    </submittedName>
</protein>
<organism evidence="2">
    <name type="scientific">bioreactor metagenome</name>
    <dbReference type="NCBI Taxonomy" id="1076179"/>
    <lineage>
        <taxon>unclassified sequences</taxon>
        <taxon>metagenomes</taxon>
        <taxon>ecological metagenomes</taxon>
    </lineage>
</organism>
<gene>
    <name evidence="2" type="ORF">SDC9_102541</name>
</gene>
<comment type="caution">
    <text evidence="2">The sequence shown here is derived from an EMBL/GenBank/DDBJ whole genome shotgun (WGS) entry which is preliminary data.</text>
</comment>